<proteinExistence type="predicted"/>
<accession>A0A8E2B4L7</accession>
<accession>A0A2N3WFP9</accession>
<comment type="caution">
    <text evidence="3">The sequence shown here is derived from an EMBL/GenBank/DDBJ whole genome shotgun (WGS) entry which is preliminary data.</text>
</comment>
<evidence type="ECO:0000313" key="4">
    <source>
        <dbReference type="Proteomes" id="UP000233750"/>
    </source>
</evidence>
<reference evidence="3 4" key="1">
    <citation type="submission" date="2017-12" db="EMBL/GenBank/DDBJ databases">
        <title>Sequencing the genomes of 1000 Actinobacteria strains.</title>
        <authorList>
            <person name="Klenk H.-P."/>
        </authorList>
    </citation>
    <scope>NUCLEOTIDE SEQUENCE [LARGE SCALE GENOMIC DNA]</scope>
    <source>
        <strain evidence="3 4">DSM 45165</strain>
    </source>
</reference>
<sequence>MDSGSSGAASSIGDPDDDHPNPVGDAVVKGVRTVLGKLGPAGKKAAEQLPKKKDK</sequence>
<evidence type="ECO:0000313" key="3">
    <source>
        <dbReference type="EMBL" id="PKV92706.1"/>
    </source>
</evidence>
<feature type="region of interest" description="Disordered" evidence="1">
    <location>
        <begin position="1"/>
        <end position="28"/>
    </location>
</feature>
<dbReference type="Proteomes" id="UP000550260">
    <property type="component" value="Unassembled WGS sequence"/>
</dbReference>
<protein>
    <submittedName>
        <fullName evidence="3">Uncharacterized protein</fullName>
    </submittedName>
</protein>
<evidence type="ECO:0000256" key="1">
    <source>
        <dbReference type="SAM" id="MobiDB-lite"/>
    </source>
</evidence>
<feature type="compositionally biased region" description="Basic and acidic residues" evidence="1">
    <location>
        <begin position="44"/>
        <end position="55"/>
    </location>
</feature>
<dbReference type="AlphaFoldDB" id="A0A2N3WFP9"/>
<feature type="region of interest" description="Disordered" evidence="1">
    <location>
        <begin position="36"/>
        <end position="55"/>
    </location>
</feature>
<keyword evidence="4" id="KW-1185">Reference proteome</keyword>
<evidence type="ECO:0000313" key="2">
    <source>
        <dbReference type="EMBL" id="MBB2499578.1"/>
    </source>
</evidence>
<dbReference type="EMBL" id="JACJHR010000011">
    <property type="protein sequence ID" value="MBB2499578.1"/>
    <property type="molecule type" value="Genomic_DNA"/>
</dbReference>
<name>A0A2N3WFP9_9PSEU</name>
<dbReference type="EMBL" id="PJMY01000003">
    <property type="protein sequence ID" value="PKV92706.1"/>
    <property type="molecule type" value="Genomic_DNA"/>
</dbReference>
<gene>
    <name evidence="3" type="ORF">ATK30_3529</name>
    <name evidence="2" type="ORF">H5411_10615</name>
</gene>
<reference evidence="2 5" key="2">
    <citation type="submission" date="2020-08" db="EMBL/GenBank/DDBJ databases">
        <title>Amycolatopsis echigonensis JCM 21831.</title>
        <authorList>
            <person name="Tedsree N."/>
            <person name="Kuncharoen N."/>
            <person name="Likhitwitayawuid K."/>
            <person name="Tanasupawat S."/>
        </authorList>
    </citation>
    <scope>NUCLEOTIDE SEQUENCE [LARGE SCALE GENOMIC DNA]</scope>
    <source>
        <strain evidence="2 5">JCM 21831</strain>
    </source>
</reference>
<dbReference type="Proteomes" id="UP000233750">
    <property type="component" value="Unassembled WGS sequence"/>
</dbReference>
<dbReference type="RefSeq" id="WP_158242479.1">
    <property type="nucleotide sequence ID" value="NZ_JACJHR010000011.1"/>
</dbReference>
<feature type="compositionally biased region" description="Low complexity" evidence="1">
    <location>
        <begin position="1"/>
        <end position="13"/>
    </location>
</feature>
<dbReference type="OrthoDB" id="3637857at2"/>
<organism evidence="3 4">
    <name type="scientific">Amycolatopsis echigonensis</name>
    <dbReference type="NCBI Taxonomy" id="2576905"/>
    <lineage>
        <taxon>Bacteria</taxon>
        <taxon>Bacillati</taxon>
        <taxon>Actinomycetota</taxon>
        <taxon>Actinomycetes</taxon>
        <taxon>Pseudonocardiales</taxon>
        <taxon>Pseudonocardiaceae</taxon>
        <taxon>Amycolatopsis</taxon>
    </lineage>
</organism>
<evidence type="ECO:0000313" key="5">
    <source>
        <dbReference type="Proteomes" id="UP000550260"/>
    </source>
</evidence>